<sequence>MAIDIIDEDETTPAEEAEVQLKLSLGLKANEAEEVLQLASKCQNLTPDNLMLAEEAAWEAAFSTGESSRIFIKAHVVSGDEQIFVGFVCFGTIPDEEDCYELYLAAVDDAYQGIGIGSALLDEVERQVSMYNGSLILCELPAHRSFAPVHYFFEALGYERQSQYYPFFVPSQGNLVYAKEVEQFEEEYED</sequence>
<dbReference type="CDD" id="cd04301">
    <property type="entry name" value="NAT_SF"/>
    <property type="match status" value="1"/>
</dbReference>
<dbReference type="Pfam" id="PF13508">
    <property type="entry name" value="Acetyltransf_7"/>
    <property type="match status" value="1"/>
</dbReference>
<evidence type="ECO:0000259" key="1">
    <source>
        <dbReference type="PROSITE" id="PS51186"/>
    </source>
</evidence>
<dbReference type="EMBL" id="FWZU01000004">
    <property type="protein sequence ID" value="SMF30132.1"/>
    <property type="molecule type" value="Genomic_DNA"/>
</dbReference>
<feature type="domain" description="N-acetyltransferase" evidence="1">
    <location>
        <begin position="25"/>
        <end position="182"/>
    </location>
</feature>
<dbReference type="AlphaFoldDB" id="A0A1X7EAF8"/>
<proteinExistence type="predicted"/>
<gene>
    <name evidence="2" type="ORF">SAMN06295933_2814</name>
</gene>
<reference evidence="3" key="1">
    <citation type="submission" date="2017-04" db="EMBL/GenBank/DDBJ databases">
        <authorList>
            <person name="Varghese N."/>
            <person name="Submissions S."/>
        </authorList>
    </citation>
    <scope>NUCLEOTIDE SEQUENCE [LARGE SCALE GENOMIC DNA]</scope>
    <source>
        <strain evidence="3">K3S</strain>
    </source>
</reference>
<dbReference type="InterPro" id="IPR016181">
    <property type="entry name" value="Acyl_CoA_acyltransferase"/>
</dbReference>
<dbReference type="InterPro" id="IPR000182">
    <property type="entry name" value="GNAT_dom"/>
</dbReference>
<keyword evidence="3" id="KW-1185">Reference proteome</keyword>
<accession>A0A1X7EAF8</accession>
<evidence type="ECO:0000313" key="3">
    <source>
        <dbReference type="Proteomes" id="UP000192906"/>
    </source>
</evidence>
<dbReference type="Proteomes" id="UP000192906">
    <property type="component" value="Unassembled WGS sequence"/>
</dbReference>
<dbReference type="GO" id="GO:0016747">
    <property type="term" value="F:acyltransferase activity, transferring groups other than amino-acyl groups"/>
    <property type="evidence" value="ECO:0007669"/>
    <property type="project" value="InterPro"/>
</dbReference>
<dbReference type="STRING" id="1519643.SAMN06295933_2814"/>
<name>A0A1X7EAF8_9BACT</name>
<organism evidence="2 3">
    <name type="scientific">Desulfovibrio gilichinskyi</name>
    <dbReference type="NCBI Taxonomy" id="1519643"/>
    <lineage>
        <taxon>Bacteria</taxon>
        <taxon>Pseudomonadati</taxon>
        <taxon>Thermodesulfobacteriota</taxon>
        <taxon>Desulfovibrionia</taxon>
        <taxon>Desulfovibrionales</taxon>
        <taxon>Desulfovibrionaceae</taxon>
        <taxon>Desulfovibrio</taxon>
    </lineage>
</organism>
<evidence type="ECO:0000313" key="2">
    <source>
        <dbReference type="EMBL" id="SMF30132.1"/>
    </source>
</evidence>
<dbReference type="Gene3D" id="3.40.630.30">
    <property type="match status" value="1"/>
</dbReference>
<dbReference type="RefSeq" id="WP_085103265.1">
    <property type="nucleotide sequence ID" value="NZ_FWZU01000004.1"/>
</dbReference>
<dbReference type="OrthoDB" id="9789603at2"/>
<dbReference type="PROSITE" id="PS51186">
    <property type="entry name" value="GNAT"/>
    <property type="match status" value="1"/>
</dbReference>
<dbReference type="SUPFAM" id="SSF55729">
    <property type="entry name" value="Acyl-CoA N-acyltransferases (Nat)"/>
    <property type="match status" value="1"/>
</dbReference>
<keyword evidence="2" id="KW-0808">Transferase</keyword>
<protein>
    <submittedName>
        <fullName evidence="2">Acetyltransferase (GNAT) family protein</fullName>
    </submittedName>
</protein>